<feature type="domain" description="HYR" evidence="2">
    <location>
        <begin position="2281"/>
        <end position="2359"/>
    </location>
</feature>
<evidence type="ECO:0000259" key="2">
    <source>
        <dbReference type="PROSITE" id="PS50825"/>
    </source>
</evidence>
<feature type="domain" description="HYR" evidence="2">
    <location>
        <begin position="2036"/>
        <end position="2114"/>
    </location>
</feature>
<keyword evidence="4" id="KW-1185">Reference proteome</keyword>
<dbReference type="OrthoDB" id="599464at2"/>
<dbReference type="EMBL" id="LKTP01000002">
    <property type="protein sequence ID" value="KRG30225.1"/>
    <property type="molecule type" value="Genomic_DNA"/>
</dbReference>
<dbReference type="PANTHER" id="PTHR24273">
    <property type="entry name" value="FI04643P-RELATED"/>
    <property type="match status" value="1"/>
</dbReference>
<keyword evidence="1" id="KW-0677">Repeat</keyword>
<dbReference type="Pfam" id="PF02494">
    <property type="entry name" value="HYR"/>
    <property type="match status" value="14"/>
</dbReference>
<dbReference type="STRING" id="270918.APR42_13650"/>
<dbReference type="Proteomes" id="UP000051643">
    <property type="component" value="Unassembled WGS sequence"/>
</dbReference>
<dbReference type="RefSeq" id="WP_057480833.1">
    <property type="nucleotide sequence ID" value="NZ_BMWR01000006.1"/>
</dbReference>
<gene>
    <name evidence="3" type="ORF">APR42_13650</name>
</gene>
<feature type="domain" description="HYR" evidence="2">
    <location>
        <begin position="2689"/>
        <end position="2770"/>
    </location>
</feature>
<dbReference type="NCBIfam" id="TIGR04131">
    <property type="entry name" value="Bac_Flav_CTERM"/>
    <property type="match status" value="1"/>
</dbReference>
<name>A0A0Q9ZMK8_9FLAO</name>
<evidence type="ECO:0000256" key="1">
    <source>
        <dbReference type="ARBA" id="ARBA00022737"/>
    </source>
</evidence>
<dbReference type="PROSITE" id="PS50825">
    <property type="entry name" value="HYR"/>
    <property type="match status" value="13"/>
</dbReference>
<feature type="domain" description="HYR" evidence="2">
    <location>
        <begin position="3022"/>
        <end position="3103"/>
    </location>
</feature>
<feature type="domain" description="HYR" evidence="2">
    <location>
        <begin position="3184"/>
        <end position="3267"/>
    </location>
</feature>
<dbReference type="Pfam" id="PF13585">
    <property type="entry name" value="CHU_C"/>
    <property type="match status" value="1"/>
</dbReference>
<feature type="domain" description="HYR" evidence="2">
    <location>
        <begin position="2939"/>
        <end position="3021"/>
    </location>
</feature>
<dbReference type="InterPro" id="IPR026341">
    <property type="entry name" value="T9SS_type_B"/>
</dbReference>
<comment type="caution">
    <text evidence="3">The sequence shown here is derived from an EMBL/GenBank/DDBJ whole genome shotgun (WGS) entry which is preliminary data.</text>
</comment>
<reference evidence="3" key="1">
    <citation type="submission" date="2015-10" db="EMBL/GenBank/DDBJ databases">
        <title>Draft genome sequence of Salegentibacter mishustinae KCTC 12263.</title>
        <authorList>
            <person name="Lin W."/>
            <person name="Zheng Q."/>
        </authorList>
    </citation>
    <scope>NUCLEOTIDE SEQUENCE [LARGE SCALE GENOMIC DNA]</scope>
    <source>
        <strain evidence="3">KCTC 12263</strain>
    </source>
</reference>
<organism evidence="3 4">
    <name type="scientific">Salegentibacter mishustinae</name>
    <dbReference type="NCBI Taxonomy" id="270918"/>
    <lineage>
        <taxon>Bacteria</taxon>
        <taxon>Pseudomonadati</taxon>
        <taxon>Bacteroidota</taxon>
        <taxon>Flavobacteriia</taxon>
        <taxon>Flavobacteriales</taxon>
        <taxon>Flavobacteriaceae</taxon>
        <taxon>Salegentibacter</taxon>
    </lineage>
</organism>
<feature type="domain" description="HYR" evidence="2">
    <location>
        <begin position="2605"/>
        <end position="2688"/>
    </location>
</feature>
<feature type="domain" description="HYR" evidence="2">
    <location>
        <begin position="2444"/>
        <end position="2525"/>
    </location>
</feature>
<evidence type="ECO:0000313" key="4">
    <source>
        <dbReference type="Proteomes" id="UP000051643"/>
    </source>
</evidence>
<dbReference type="InterPro" id="IPR013783">
    <property type="entry name" value="Ig-like_fold"/>
</dbReference>
<accession>A0A0Q9ZMK8</accession>
<feature type="domain" description="HYR" evidence="2">
    <location>
        <begin position="2115"/>
        <end position="2198"/>
    </location>
</feature>
<evidence type="ECO:0000313" key="3">
    <source>
        <dbReference type="EMBL" id="KRG30225.1"/>
    </source>
</evidence>
<proteinExistence type="predicted"/>
<sequence>MEKNYLKANFINLKFSIAIFSLFFISLGTNAQVVKEFQQRTSTYSSSKKIYNIKGDFTMIGNTNLSLWSYGNNTNNSNNYMIFVDEDNDDSTDNSSAAVLEFSNENGADPNCSNIVFAGLYWSGRTDNSSTTNDKRKIKVKGPNSNGYQTFTANQNDILYPGPSNMYAAYAEVTDLVRSNGTGEYWVADMALTQGNGGATGYYGGWGMIVIYENSQMNWRDVTIFDGYAHVEGNTVANYQLPVSGFNTAQSGPVNMKMGIMAGEGDVGIAGDYFQIKKNNNNSWLSLSHDQNSTNNFFNSSIENNGTNRTPNLSNNTGIDISMFNIPNQGNSVIANNQTSTTFRYGSTQDTYSIFSIAMSVDAYIPEIEGITSLTEINSNTAGNPPYSVEPGEEISYKIELKNKGTENIEDVKVVVPVPYNVDYVNNSLNTNFYFSPIPSTNNVYFDPTLGATGSIVWEISELPLATNTNDVLADLSVSFKVTENCTILSNACPGYDVITFNGNISGRGAITGTTFENKDLIRGYETEGACLGEPITSPFEISVDASSFRAENCGNSDEARRFIYCNREEPIKISEINSGFPSGTRFYNESPVDINSEEYTINNPIPNTTGSTEYYAIIPGAEDCAIPFTVEITSISTVPDTENITYCLNEEANPLDATASNTNYDLYYYTSETDTTPEMQIIPSTSQAGEFTYYVAEGESASCISPNKAEIKVKVLGIPEVAAPQNLNPDACGTELIDKTIPEISSEFTLISSQLFEELGGSIPGDADIDAIEYRDEVVQSNPIIYNRVFKISYECGSFELTQQITLNDLRDSLNPEFTITQPTCENVAGKIEVISNNASSYSLDGENFQSSNIFTGLVPGNYVVYVQNETGCVSGASEQIEIVQNLGNPGTPLAKVSQQPSCDDTTATISVTTEAGISYTLLDENQDPLTNSISNGTFSGLSAGKYFIQASNGDCEAISEVLEIEENLGTPGALVAEVSQQPTCEDTTGTISVTTEAGISYTLLDENQDLLTNSISNGTFSGLSAGKYFVQASNGDCEAVSEVLEIEENLGIPGAPLAEVSEQPTCEDTTGTISVTTEAGISYTLLDENQDPLTNSIANETFAGLPAGTYFVKASNGDCEVVSEVLEIEENLGTPGAPVAEVSQQPTCEDTTGTISVTTEAGISYTLLDENQDPLTNSIANGTFSGLSAGKYFVHASNGDCEAISEVLEIEENLGTPEAPVVEVSQQPTCEDTTGTISVTTEAGISYTLLDENRDPLTNSIANGTFSGLSAGKYFVQATNGDCEAVSEVLEIEENLGTPGAPVAEVSQQPSCEDTTGTISVTTEAGISYTLLDENQNPLANVIANGNFSGLSAGTYFVKASNGDCEAISEALEILKNEGSPNQPQANVSQQPSCDYTTGTISVTTKAGISYTLLDENQEPLTNSIANNTFSDLYAGKYFVEASNGDCEAVSEALVITKNLGTPNQPQANVSQQPTCEDTTGTISVTTEPGISYTLLDENQDPLTNSIANGNFSGVSAGKYFVQASNGDCEAASEVLEIFKNLGTPEVPVAEVSQQPTCEDPTGTISVTTEQGISYTLLDENQNPLTINSLANGAFSGLSAGKYFVQASNGDCEAISEVLEIEENLGTPGAPLAEVSQQPTCEDTTGTISVSTETGISYILLDENQDPLTNSISNGTFSGLSTGKYFVQASNGDCEAVSEVLEIEENLGTPGAPLAEVSQQPTCEDTTGTISVTTEAGISYTLLDKNQDPLTNSIANGTFAGLSTGKYFVQASNGDCEAISEVLEIEENLGTPGAPLAEVSQQPTCEDTTGTISVTTEAGISYTLLDENRDPLTKSIANGTFSGLSAGKYFVQATNGDCEAISEALEIIENKGAPIAPVITSITNTTCSLNNGIIEFEVIEDLTFILKDSQQNEYSHENGSFTDLASGVYYLVAKNNDCEAKTEVTIDAINDDQAPEIAQLNDISVNTDQGICGAMVSFEAPEATDNCGIESVVLTEGLEPGSEFPLGSTTVTYTATDNAGNTATSSFKVIVIDNEAPVITCIDNIVVNSAEGKDFAIVDFNDATATDNCEVTVTQTAGPASGSEFPLGTTTITFEAEDKAGNVSECSFTITVNDAEAPSLECPENISQPNDADICGAIVSFETPIGFDNSGEVEVVQTSGQPSGSEFPVGISAIEFTATDAEGNTATCSFTIEITDDEAPKIAQLNDISVNTDQGICGAVVNFELPEASDNCGIESVILTEGLEPGSEFPLGSTTVTYTATDNAGNTATSSFKVIVTDNEAPVITCIDNIIVNAAEGQDFAIVDFNDATATDNCEVTVTQIAGPVSGSEFPLGTTTITFEAEDKAGNVSECSFTITVNDAEAPTLECPENISQPNNADICGAIVSFETPTGFDNSGEVEVVQTSGLPSGSEFPVGISTIEFTATDAEGNTATCSFTIEITDDQAPEITQLNDISVNTDEGICGAVVNFDIPEATDNCGIESVILTEGLEPGSEFPLGSTTVTYTASDNAGNTATSSFKVIVTDNEAPVITCIDNIVTNAAEGKDFAIVNFNDATATDNCEVTVTQTAGPASGSEFPLGTTTITFEAEDKAGNVSECSFTITVKDSEAPTLECPENISQPNDADICGAIVSFETPTGFDNSGEVEVVQTSGLASGSEFPAGISTIEFTATDAEGNSATCSFTIEITDDEAPEITELNDISVNTDEGICGAMVSFEAPEATDNCSIESVILTEGLEPGSEFPLGSTTVTYTATDNAGNTATSSFKVIVTDNEAPVIAAVETINISSDENTCGAMIEIITPSATDNCSVGNVIGTRDDNQALDSEYPVGNTTITWTVTDDNGNEAEPVIQTVTVNDNEIPVIANVEAINTTADADSCGAMIAVTAPQASDNCSVGMVNGTRDDSQSLDAEYPVGITTITWTVTDHNGNQAVPVIQTVTVTDNQAPVIECPENMIFSTESGVAFATVNFENPLASDNCEVNVEQTSGFTSGSQFPIGTNTVTFTATDTSGNTSQCSFDIIVEDTEDPTLECPSDIVRSTDSGICGAIVEFEIPEGFDNSGNVTVEQTEGLASGEVFPVGTTTITFTASDEAGNTVSCSFEITVVDDEAPVIEDKNDITLYTDPDLCGAIVDYEIPSATDECGLESIELTEGLAPGSEFLLGETRVTYTAIDVNGNSVNSSFTVTVIDNEAPVIACPEDIQLNVEFGTETVVVNYATISATDNCSETSIELIEGYTSGAEFPVGETIVTYEVTDASGNTASCSFTVIVEEEPEETPPAPTAPQVDLIQPDCVTPTGVILINTEAGLTYSIDGENYVAVEEFTELEPGTYQVTAKDEFDQISEATTVTLEEPIASDIETSTISLCIDDSTFDLFELLQGEYDTSGVWVDTEETGALAQGFIDPAMLAIGSYTFEYQLNNGICDSTTEVTVSINDDCVVLPCSLEDIRSSISKAVTPNGDNRNDYFTIDFASECGFTYDLMIFNRWGNKIYEATNYQNDWDGYSTNSATSSNQLPSGTYFYILEIRNSGFDPIQGYIYLGTK</sequence>
<dbReference type="Gene3D" id="2.60.40.10">
    <property type="entry name" value="Immunoglobulins"/>
    <property type="match status" value="5"/>
</dbReference>
<feature type="domain" description="HYR" evidence="2">
    <location>
        <begin position="2360"/>
        <end position="2443"/>
    </location>
</feature>
<feature type="domain" description="HYR" evidence="2">
    <location>
        <begin position="2526"/>
        <end position="2604"/>
    </location>
</feature>
<feature type="domain" description="HYR" evidence="2">
    <location>
        <begin position="2199"/>
        <end position="2280"/>
    </location>
</feature>
<protein>
    <recommendedName>
        <fullName evidence="2">HYR domain-containing protein</fullName>
    </recommendedName>
</protein>
<dbReference type="PANTHER" id="PTHR24273:SF32">
    <property type="entry name" value="HYALIN"/>
    <property type="match status" value="1"/>
</dbReference>
<dbReference type="InterPro" id="IPR003410">
    <property type="entry name" value="HYR_dom"/>
</dbReference>
<feature type="domain" description="HYR" evidence="2">
    <location>
        <begin position="1952"/>
        <end position="2035"/>
    </location>
</feature>